<comment type="caution">
    <text evidence="14">The sequence shown here is derived from an EMBL/GenBank/DDBJ whole genome shotgun (WGS) entry which is preliminary data.</text>
</comment>
<dbReference type="RefSeq" id="WP_308451940.1">
    <property type="nucleotide sequence ID" value="NZ_JAJEPU010000047.1"/>
</dbReference>
<dbReference type="EC" id="3.5.4.9" evidence="11"/>
<dbReference type="InterPro" id="IPR036291">
    <property type="entry name" value="NAD(P)-bd_dom_sf"/>
</dbReference>
<dbReference type="SUPFAM" id="SSF51735">
    <property type="entry name" value="NAD(P)-binding Rossmann-fold domains"/>
    <property type="match status" value="1"/>
</dbReference>
<comment type="similarity">
    <text evidence="11">Belongs to the tetrahydrofolate dehydrogenase/cyclohydrolase family.</text>
</comment>
<keyword evidence="3 11" id="KW-0028">Amino-acid biosynthesis</keyword>
<dbReference type="GO" id="GO:0000105">
    <property type="term" value="P:L-histidine biosynthetic process"/>
    <property type="evidence" value="ECO:0007669"/>
    <property type="project" value="UniProtKB-KW"/>
</dbReference>
<comment type="pathway">
    <text evidence="1 11">One-carbon metabolism; tetrahydrofolate interconversion.</text>
</comment>
<evidence type="ECO:0000256" key="4">
    <source>
        <dbReference type="ARBA" id="ARBA00022755"/>
    </source>
</evidence>
<dbReference type="HAMAP" id="MF_01576">
    <property type="entry name" value="THF_DHG_CYH"/>
    <property type="match status" value="1"/>
</dbReference>
<evidence type="ECO:0000259" key="12">
    <source>
        <dbReference type="Pfam" id="PF00763"/>
    </source>
</evidence>
<comment type="caution">
    <text evidence="11">Lacks conserved residue(s) required for the propagation of feature annotation.</text>
</comment>
<dbReference type="GO" id="GO:0035999">
    <property type="term" value="P:tetrahydrofolate interconversion"/>
    <property type="evidence" value="ECO:0007669"/>
    <property type="project" value="UniProtKB-UniRule"/>
</dbReference>
<keyword evidence="4 11" id="KW-0658">Purine biosynthesis</keyword>
<evidence type="ECO:0000256" key="5">
    <source>
        <dbReference type="ARBA" id="ARBA00022801"/>
    </source>
</evidence>
<keyword evidence="10 11" id="KW-0511">Multifunctional enzyme</keyword>
<keyword evidence="15" id="KW-1185">Reference proteome</keyword>
<feature type="domain" description="Tetrahydrofolate dehydrogenase/cyclohydrolase NAD(P)-binding" evidence="13">
    <location>
        <begin position="136"/>
        <end position="277"/>
    </location>
</feature>
<feature type="binding site" evidence="11">
    <location>
        <begin position="162"/>
        <end position="164"/>
    </location>
    <ligand>
        <name>NADP(+)</name>
        <dbReference type="ChEBI" id="CHEBI:58349"/>
    </ligand>
</feature>
<dbReference type="EC" id="1.5.1.5" evidence="11"/>
<dbReference type="CDD" id="cd01080">
    <property type="entry name" value="NAD_bind_m-THF_DH_Cyclohyd"/>
    <property type="match status" value="1"/>
</dbReference>
<dbReference type="AlphaFoldDB" id="A0AAE3AUE8"/>
<dbReference type="InterPro" id="IPR046346">
    <property type="entry name" value="Aminoacid_DH-like_N_sf"/>
</dbReference>
<gene>
    <name evidence="11" type="primary">folD</name>
    <name evidence="14" type="ORF">LKD32_12590</name>
</gene>
<dbReference type="PANTHER" id="PTHR48099">
    <property type="entry name" value="C-1-TETRAHYDROFOLATE SYNTHASE, CYTOPLASMIC-RELATED"/>
    <property type="match status" value="1"/>
</dbReference>
<evidence type="ECO:0000313" key="14">
    <source>
        <dbReference type="EMBL" id="MCC2165695.1"/>
    </source>
</evidence>
<dbReference type="SUPFAM" id="SSF53223">
    <property type="entry name" value="Aminoacid dehydrogenase-like, N-terminal domain"/>
    <property type="match status" value="1"/>
</dbReference>
<keyword evidence="2 11" id="KW-0554">One-carbon metabolism</keyword>
<protein>
    <recommendedName>
        <fullName evidence="11">Bifunctional protein FolD</fullName>
    </recommendedName>
    <domain>
        <recommendedName>
            <fullName evidence="11">Methylenetetrahydrofolate dehydrogenase</fullName>
            <ecNumber evidence="11">1.5.1.5</ecNumber>
        </recommendedName>
    </domain>
    <domain>
        <recommendedName>
            <fullName evidence="11">Methenyltetrahydrofolate cyclohydrolase</fullName>
            <ecNumber evidence="11">3.5.4.9</ecNumber>
        </recommendedName>
    </domain>
</protein>
<keyword evidence="8 11" id="KW-0368">Histidine biosynthesis</keyword>
<dbReference type="Gene3D" id="3.40.50.720">
    <property type="entry name" value="NAD(P)-binding Rossmann-like Domain"/>
    <property type="match status" value="1"/>
</dbReference>
<name>A0AAE3AUE8_9FIRM</name>
<dbReference type="PANTHER" id="PTHR48099:SF5">
    <property type="entry name" value="C-1-TETRAHYDROFOLATE SYNTHASE, CYTOPLASMIC"/>
    <property type="match status" value="1"/>
</dbReference>
<reference evidence="14" key="1">
    <citation type="submission" date="2021-10" db="EMBL/GenBank/DDBJ databases">
        <title>Anaerobic single-cell dispensing facilitates the cultivation of human gut bacteria.</title>
        <authorList>
            <person name="Afrizal A."/>
        </authorList>
    </citation>
    <scope>NUCLEOTIDE SEQUENCE</scope>
    <source>
        <strain evidence="14">CLA-AA-H274</strain>
    </source>
</reference>
<comment type="function">
    <text evidence="11">Catalyzes the oxidation of 5,10-methylenetetrahydrofolate to 5,10-methenyltetrahydrofolate and then the hydrolysis of 5,10-methenyltetrahydrofolate to 10-formyltetrahydrofolate.</text>
</comment>
<organism evidence="14 15">
    <name type="scientific">Brotaphodocola catenula</name>
    <dbReference type="NCBI Taxonomy" id="2885361"/>
    <lineage>
        <taxon>Bacteria</taxon>
        <taxon>Bacillati</taxon>
        <taxon>Bacillota</taxon>
        <taxon>Clostridia</taxon>
        <taxon>Lachnospirales</taxon>
        <taxon>Lachnospiraceae</taxon>
        <taxon>Brotaphodocola</taxon>
    </lineage>
</organism>
<dbReference type="Gene3D" id="3.40.50.10860">
    <property type="entry name" value="Leucine Dehydrogenase, chain A, domain 1"/>
    <property type="match status" value="1"/>
</dbReference>
<dbReference type="GO" id="GO:0005829">
    <property type="term" value="C:cytosol"/>
    <property type="evidence" value="ECO:0007669"/>
    <property type="project" value="TreeGrafter"/>
</dbReference>
<evidence type="ECO:0000256" key="2">
    <source>
        <dbReference type="ARBA" id="ARBA00022563"/>
    </source>
</evidence>
<feature type="domain" description="Tetrahydrofolate dehydrogenase/cyclohydrolase catalytic" evidence="12">
    <location>
        <begin position="4"/>
        <end position="116"/>
    </location>
</feature>
<sequence>MVTLKGAEVSAKIKEEVQEILGTLSGEAPKLAIIRVGERPDDISYEKGATKKMGNFGLRVQSYVFPADISDTQFKAEFQKINEDPDVTGILMLRPLPKQICEKDIENMIDPEKDLDGISPVNIAKVFAGDRSGFAPCTAEAVMEVLKQNEIEISGKRAVVVGRSMVVGRPLAMLLLKENATVTICHTRTKDLKETCRNAEILCAAAGKAKMLDSEYVGDGAVVIDVGINVDENGKLCGDVDFESLEGHASMATPVPGGVGAVTTAVLAKHLVQAWAKRNN</sequence>
<dbReference type="GO" id="GO:0004477">
    <property type="term" value="F:methenyltetrahydrofolate cyclohydrolase activity"/>
    <property type="evidence" value="ECO:0007669"/>
    <property type="project" value="UniProtKB-UniRule"/>
</dbReference>
<dbReference type="GO" id="GO:0006164">
    <property type="term" value="P:purine nucleotide biosynthetic process"/>
    <property type="evidence" value="ECO:0007669"/>
    <property type="project" value="UniProtKB-KW"/>
</dbReference>
<evidence type="ECO:0000256" key="1">
    <source>
        <dbReference type="ARBA" id="ARBA00004777"/>
    </source>
</evidence>
<dbReference type="GO" id="GO:0004488">
    <property type="term" value="F:methylenetetrahydrofolate dehydrogenase (NADP+) activity"/>
    <property type="evidence" value="ECO:0007669"/>
    <property type="project" value="UniProtKB-UniRule"/>
</dbReference>
<dbReference type="InterPro" id="IPR000672">
    <property type="entry name" value="THF_DH/CycHdrlase"/>
</dbReference>
<dbReference type="Pfam" id="PF02882">
    <property type="entry name" value="THF_DHG_CYH_C"/>
    <property type="match status" value="1"/>
</dbReference>
<dbReference type="EMBL" id="JAJEPU010000047">
    <property type="protein sequence ID" value="MCC2165695.1"/>
    <property type="molecule type" value="Genomic_DNA"/>
</dbReference>
<keyword evidence="5 11" id="KW-0378">Hydrolase</keyword>
<dbReference type="Pfam" id="PF00763">
    <property type="entry name" value="THF_DHG_CYH"/>
    <property type="match status" value="1"/>
</dbReference>
<keyword evidence="7 11" id="KW-0560">Oxidoreductase</keyword>
<evidence type="ECO:0000256" key="9">
    <source>
        <dbReference type="ARBA" id="ARBA00023167"/>
    </source>
</evidence>
<feature type="binding site" evidence="11">
    <location>
        <position position="228"/>
    </location>
    <ligand>
        <name>NADP(+)</name>
        <dbReference type="ChEBI" id="CHEBI:58349"/>
    </ligand>
</feature>
<proteinExistence type="inferred from homology"/>
<evidence type="ECO:0000256" key="3">
    <source>
        <dbReference type="ARBA" id="ARBA00022605"/>
    </source>
</evidence>
<dbReference type="InterPro" id="IPR020631">
    <property type="entry name" value="THF_DH/CycHdrlase_NAD-bd_dom"/>
</dbReference>
<dbReference type="Proteomes" id="UP001198962">
    <property type="component" value="Unassembled WGS sequence"/>
</dbReference>
<comment type="catalytic activity">
    <reaction evidence="11">
        <text>(6R)-5,10-methenyltetrahydrofolate + H2O = (6R)-10-formyltetrahydrofolate + H(+)</text>
        <dbReference type="Rhea" id="RHEA:23700"/>
        <dbReference type="ChEBI" id="CHEBI:15377"/>
        <dbReference type="ChEBI" id="CHEBI:15378"/>
        <dbReference type="ChEBI" id="CHEBI:57455"/>
        <dbReference type="ChEBI" id="CHEBI:195366"/>
        <dbReference type="EC" id="3.5.4.9"/>
    </reaction>
</comment>
<evidence type="ECO:0000259" key="13">
    <source>
        <dbReference type="Pfam" id="PF02882"/>
    </source>
</evidence>
<evidence type="ECO:0000256" key="10">
    <source>
        <dbReference type="ARBA" id="ARBA00023268"/>
    </source>
</evidence>
<accession>A0AAE3AUE8</accession>
<dbReference type="PRINTS" id="PR00085">
    <property type="entry name" value="THFDHDRGNASE"/>
</dbReference>
<evidence type="ECO:0000313" key="15">
    <source>
        <dbReference type="Proteomes" id="UP001198962"/>
    </source>
</evidence>
<dbReference type="InterPro" id="IPR020630">
    <property type="entry name" value="THF_DH/CycHdrlase_cat_dom"/>
</dbReference>
<evidence type="ECO:0000256" key="11">
    <source>
        <dbReference type="HAMAP-Rule" id="MF_01576"/>
    </source>
</evidence>
<keyword evidence="6 11" id="KW-0521">NADP</keyword>
<evidence type="ECO:0000256" key="7">
    <source>
        <dbReference type="ARBA" id="ARBA00023002"/>
    </source>
</evidence>
<comment type="catalytic activity">
    <reaction evidence="11">
        <text>(6R)-5,10-methylene-5,6,7,8-tetrahydrofolate + NADP(+) = (6R)-5,10-methenyltetrahydrofolate + NADPH</text>
        <dbReference type="Rhea" id="RHEA:22812"/>
        <dbReference type="ChEBI" id="CHEBI:15636"/>
        <dbReference type="ChEBI" id="CHEBI:57455"/>
        <dbReference type="ChEBI" id="CHEBI:57783"/>
        <dbReference type="ChEBI" id="CHEBI:58349"/>
        <dbReference type="EC" id="1.5.1.5"/>
    </reaction>
</comment>
<dbReference type="FunFam" id="3.40.50.720:FF:000094">
    <property type="entry name" value="Bifunctional protein FolD"/>
    <property type="match status" value="1"/>
</dbReference>
<evidence type="ECO:0000256" key="8">
    <source>
        <dbReference type="ARBA" id="ARBA00023102"/>
    </source>
</evidence>
<dbReference type="GO" id="GO:0009086">
    <property type="term" value="P:methionine biosynthetic process"/>
    <property type="evidence" value="ECO:0007669"/>
    <property type="project" value="UniProtKB-KW"/>
</dbReference>
<comment type="subunit">
    <text evidence="11">Homodimer.</text>
</comment>
<keyword evidence="9 11" id="KW-0486">Methionine biosynthesis</keyword>
<evidence type="ECO:0000256" key="6">
    <source>
        <dbReference type="ARBA" id="ARBA00022857"/>
    </source>
</evidence>